<keyword evidence="4 11" id="KW-0808">Transferase</keyword>
<dbReference type="PANTHER" id="PTHR10344:SF4">
    <property type="entry name" value="UMP-CMP KINASE 2, MITOCHONDRIAL"/>
    <property type="match status" value="1"/>
</dbReference>
<dbReference type="InterPro" id="IPR018094">
    <property type="entry name" value="Thymidylate_kinase"/>
</dbReference>
<dbReference type="CDD" id="cd01672">
    <property type="entry name" value="TMPK"/>
    <property type="match status" value="1"/>
</dbReference>
<evidence type="ECO:0000256" key="7">
    <source>
        <dbReference type="ARBA" id="ARBA00022777"/>
    </source>
</evidence>
<dbReference type="Proteomes" id="UP001589814">
    <property type="component" value="Unassembled WGS sequence"/>
</dbReference>
<comment type="catalytic activity">
    <reaction evidence="10 11">
        <text>dTMP + ATP = dTDP + ADP</text>
        <dbReference type="Rhea" id="RHEA:13517"/>
        <dbReference type="ChEBI" id="CHEBI:30616"/>
        <dbReference type="ChEBI" id="CHEBI:58369"/>
        <dbReference type="ChEBI" id="CHEBI:63528"/>
        <dbReference type="ChEBI" id="CHEBI:456216"/>
        <dbReference type="EC" id="2.7.4.9"/>
    </reaction>
</comment>
<organism evidence="13 14">
    <name type="scientific">Kushneria aurantia</name>
    <dbReference type="NCBI Taxonomy" id="504092"/>
    <lineage>
        <taxon>Bacteria</taxon>
        <taxon>Pseudomonadati</taxon>
        <taxon>Pseudomonadota</taxon>
        <taxon>Gammaproteobacteria</taxon>
        <taxon>Oceanospirillales</taxon>
        <taxon>Halomonadaceae</taxon>
        <taxon>Kushneria</taxon>
    </lineage>
</organism>
<dbReference type="RefSeq" id="WP_019951643.1">
    <property type="nucleotide sequence ID" value="NZ_JBHLVX010000058.1"/>
</dbReference>
<dbReference type="InterPro" id="IPR027417">
    <property type="entry name" value="P-loop_NTPase"/>
</dbReference>
<protein>
    <recommendedName>
        <fullName evidence="3 11">Thymidylate kinase</fullName>
        <ecNumber evidence="2 11">2.7.4.9</ecNumber>
    </recommendedName>
    <alternativeName>
        <fullName evidence="9 11">dTMP kinase</fullName>
    </alternativeName>
</protein>
<evidence type="ECO:0000256" key="4">
    <source>
        <dbReference type="ARBA" id="ARBA00022679"/>
    </source>
</evidence>
<gene>
    <name evidence="11 13" type="primary">tmk</name>
    <name evidence="13" type="ORF">ACFFHW_15635</name>
</gene>
<dbReference type="GO" id="GO:0004798">
    <property type="term" value="F:dTMP kinase activity"/>
    <property type="evidence" value="ECO:0007669"/>
    <property type="project" value="UniProtKB-EC"/>
</dbReference>
<evidence type="ECO:0000256" key="8">
    <source>
        <dbReference type="ARBA" id="ARBA00022840"/>
    </source>
</evidence>
<accession>A0ABV6G6X0</accession>
<name>A0ABV6G6X0_9GAMM</name>
<keyword evidence="6 11" id="KW-0547">Nucleotide-binding</keyword>
<dbReference type="SUPFAM" id="SSF52540">
    <property type="entry name" value="P-loop containing nucleoside triphosphate hydrolases"/>
    <property type="match status" value="1"/>
</dbReference>
<reference evidence="13 14" key="1">
    <citation type="submission" date="2024-09" db="EMBL/GenBank/DDBJ databases">
        <authorList>
            <person name="Sun Q."/>
            <person name="Mori K."/>
        </authorList>
    </citation>
    <scope>NUCLEOTIDE SEQUENCE [LARGE SCALE GENOMIC DNA]</scope>
    <source>
        <strain evidence="13 14">CCM 7415</strain>
    </source>
</reference>
<evidence type="ECO:0000256" key="9">
    <source>
        <dbReference type="ARBA" id="ARBA00029962"/>
    </source>
</evidence>
<feature type="domain" description="Thymidylate kinase-like" evidence="12">
    <location>
        <begin position="10"/>
        <end position="201"/>
    </location>
</feature>
<evidence type="ECO:0000256" key="11">
    <source>
        <dbReference type="HAMAP-Rule" id="MF_00165"/>
    </source>
</evidence>
<dbReference type="Gene3D" id="3.40.50.300">
    <property type="entry name" value="P-loop containing nucleotide triphosphate hydrolases"/>
    <property type="match status" value="1"/>
</dbReference>
<evidence type="ECO:0000259" key="12">
    <source>
        <dbReference type="Pfam" id="PF02223"/>
    </source>
</evidence>
<dbReference type="EMBL" id="JBHLVX010000058">
    <property type="protein sequence ID" value="MFC0269401.1"/>
    <property type="molecule type" value="Genomic_DNA"/>
</dbReference>
<dbReference type="InterPro" id="IPR039430">
    <property type="entry name" value="Thymidylate_kin-like_dom"/>
</dbReference>
<evidence type="ECO:0000256" key="10">
    <source>
        <dbReference type="ARBA" id="ARBA00048743"/>
    </source>
</evidence>
<dbReference type="NCBIfam" id="TIGR00041">
    <property type="entry name" value="DTMP_kinase"/>
    <property type="match status" value="1"/>
</dbReference>
<evidence type="ECO:0000313" key="14">
    <source>
        <dbReference type="Proteomes" id="UP001589814"/>
    </source>
</evidence>
<keyword evidence="7 11" id="KW-0418">Kinase</keyword>
<proteinExistence type="inferred from homology"/>
<feature type="binding site" evidence="11">
    <location>
        <begin position="12"/>
        <end position="19"/>
    </location>
    <ligand>
        <name>ATP</name>
        <dbReference type="ChEBI" id="CHEBI:30616"/>
    </ligand>
</feature>
<evidence type="ECO:0000256" key="5">
    <source>
        <dbReference type="ARBA" id="ARBA00022727"/>
    </source>
</evidence>
<evidence type="ECO:0000313" key="13">
    <source>
        <dbReference type="EMBL" id="MFC0269401.1"/>
    </source>
</evidence>
<evidence type="ECO:0000256" key="2">
    <source>
        <dbReference type="ARBA" id="ARBA00012980"/>
    </source>
</evidence>
<keyword evidence="14" id="KW-1185">Reference proteome</keyword>
<keyword evidence="5 11" id="KW-0545">Nucleotide biosynthesis</keyword>
<comment type="similarity">
    <text evidence="1 11">Belongs to the thymidylate kinase family.</text>
</comment>
<evidence type="ECO:0000256" key="1">
    <source>
        <dbReference type="ARBA" id="ARBA00009776"/>
    </source>
</evidence>
<dbReference type="HAMAP" id="MF_00165">
    <property type="entry name" value="Thymidylate_kinase"/>
    <property type="match status" value="1"/>
</dbReference>
<comment type="function">
    <text evidence="11">Phosphorylation of dTMP to form dTDP in both de novo and salvage pathways of dTTP synthesis.</text>
</comment>
<evidence type="ECO:0000256" key="6">
    <source>
        <dbReference type="ARBA" id="ARBA00022741"/>
    </source>
</evidence>
<dbReference type="PANTHER" id="PTHR10344">
    <property type="entry name" value="THYMIDYLATE KINASE"/>
    <property type="match status" value="1"/>
</dbReference>
<sequence length="214" mass="23575">MSLPGRFITLEGSEGVGKSTNLDFVCERLRRRGLEVVATREPGGTPGAERIRELLLSADDDDPLDETAELLLMFAARAQHLARLIRPALARGAWVVSDRFTDATFAYQGSARGLDPNVIAQLEALSQRGLKPDLTLWLDMPVGRASARLSLRGGDADRFERQRGDFFEKVRDGYRQRAEGDPERIVRVDADRSLAAVQADIGAIIDSRLPAMTD</sequence>
<evidence type="ECO:0000256" key="3">
    <source>
        <dbReference type="ARBA" id="ARBA00017144"/>
    </source>
</evidence>
<comment type="caution">
    <text evidence="13">The sequence shown here is derived from an EMBL/GenBank/DDBJ whole genome shotgun (WGS) entry which is preliminary data.</text>
</comment>
<keyword evidence="8 11" id="KW-0067">ATP-binding</keyword>
<dbReference type="Pfam" id="PF02223">
    <property type="entry name" value="Thymidylate_kin"/>
    <property type="match status" value="1"/>
</dbReference>
<dbReference type="EC" id="2.7.4.9" evidence="2 11"/>